<dbReference type="InterPro" id="IPR046960">
    <property type="entry name" value="PPR_At4g14850-like_plant"/>
</dbReference>
<dbReference type="InterPro" id="IPR002885">
    <property type="entry name" value="PPR_rpt"/>
</dbReference>
<organism evidence="3 4">
    <name type="scientific">Acorus calamus</name>
    <name type="common">Sweet flag</name>
    <dbReference type="NCBI Taxonomy" id="4465"/>
    <lineage>
        <taxon>Eukaryota</taxon>
        <taxon>Viridiplantae</taxon>
        <taxon>Streptophyta</taxon>
        <taxon>Embryophyta</taxon>
        <taxon>Tracheophyta</taxon>
        <taxon>Spermatophyta</taxon>
        <taxon>Magnoliopsida</taxon>
        <taxon>Liliopsida</taxon>
        <taxon>Acoraceae</taxon>
        <taxon>Acorus</taxon>
    </lineage>
</organism>
<dbReference type="GO" id="GO:0009451">
    <property type="term" value="P:RNA modification"/>
    <property type="evidence" value="ECO:0007669"/>
    <property type="project" value="InterPro"/>
</dbReference>
<reference evidence="3" key="1">
    <citation type="journal article" date="2023" name="Nat. Commun.">
        <title>Diploid and tetraploid genomes of Acorus and the evolution of monocots.</title>
        <authorList>
            <person name="Ma L."/>
            <person name="Liu K.W."/>
            <person name="Li Z."/>
            <person name="Hsiao Y.Y."/>
            <person name="Qi Y."/>
            <person name="Fu T."/>
            <person name="Tang G.D."/>
            <person name="Zhang D."/>
            <person name="Sun W.H."/>
            <person name="Liu D.K."/>
            <person name="Li Y."/>
            <person name="Chen G.Z."/>
            <person name="Liu X.D."/>
            <person name="Liao X.Y."/>
            <person name="Jiang Y.T."/>
            <person name="Yu X."/>
            <person name="Hao Y."/>
            <person name="Huang J."/>
            <person name="Zhao X.W."/>
            <person name="Ke S."/>
            <person name="Chen Y.Y."/>
            <person name="Wu W.L."/>
            <person name="Hsu J.L."/>
            <person name="Lin Y.F."/>
            <person name="Huang M.D."/>
            <person name="Li C.Y."/>
            <person name="Huang L."/>
            <person name="Wang Z.W."/>
            <person name="Zhao X."/>
            <person name="Zhong W.Y."/>
            <person name="Peng D.H."/>
            <person name="Ahmad S."/>
            <person name="Lan S."/>
            <person name="Zhang J.S."/>
            <person name="Tsai W.C."/>
            <person name="Van de Peer Y."/>
            <person name="Liu Z.J."/>
        </authorList>
    </citation>
    <scope>NUCLEOTIDE SEQUENCE</scope>
    <source>
        <strain evidence="3">CP</strain>
    </source>
</reference>
<dbReference type="InterPro" id="IPR011990">
    <property type="entry name" value="TPR-like_helical_dom_sf"/>
</dbReference>
<evidence type="ECO:0000313" key="4">
    <source>
        <dbReference type="Proteomes" id="UP001180020"/>
    </source>
</evidence>
<dbReference type="Pfam" id="PF20431">
    <property type="entry name" value="E_motif"/>
    <property type="match status" value="1"/>
</dbReference>
<reference evidence="3" key="2">
    <citation type="submission" date="2023-06" db="EMBL/GenBank/DDBJ databases">
        <authorList>
            <person name="Ma L."/>
            <person name="Liu K.-W."/>
            <person name="Li Z."/>
            <person name="Hsiao Y.-Y."/>
            <person name="Qi Y."/>
            <person name="Fu T."/>
            <person name="Tang G."/>
            <person name="Zhang D."/>
            <person name="Sun W.-H."/>
            <person name="Liu D.-K."/>
            <person name="Li Y."/>
            <person name="Chen G.-Z."/>
            <person name="Liu X.-D."/>
            <person name="Liao X.-Y."/>
            <person name="Jiang Y.-T."/>
            <person name="Yu X."/>
            <person name="Hao Y."/>
            <person name="Huang J."/>
            <person name="Zhao X.-W."/>
            <person name="Ke S."/>
            <person name="Chen Y.-Y."/>
            <person name="Wu W.-L."/>
            <person name="Hsu J.-L."/>
            <person name="Lin Y.-F."/>
            <person name="Huang M.-D."/>
            <person name="Li C.-Y."/>
            <person name="Huang L."/>
            <person name="Wang Z.-W."/>
            <person name="Zhao X."/>
            <person name="Zhong W.-Y."/>
            <person name="Peng D.-H."/>
            <person name="Ahmad S."/>
            <person name="Lan S."/>
            <person name="Zhang J.-S."/>
            <person name="Tsai W.-C."/>
            <person name="Van De Peer Y."/>
            <person name="Liu Z.-J."/>
        </authorList>
    </citation>
    <scope>NUCLEOTIDE SEQUENCE</scope>
    <source>
        <strain evidence="3">CP</strain>
        <tissue evidence="3">Leaves</tissue>
    </source>
</reference>
<gene>
    <name evidence="3" type="primary">PCMP-H53</name>
    <name evidence="3" type="ORF">QJS10_CPA03g00660</name>
</gene>
<dbReference type="Gene3D" id="1.25.40.10">
    <property type="entry name" value="Tetratricopeptide repeat domain"/>
    <property type="match status" value="2"/>
</dbReference>
<dbReference type="AlphaFoldDB" id="A0AAV9F6C2"/>
<dbReference type="Pfam" id="PF01535">
    <property type="entry name" value="PPR"/>
    <property type="match status" value="4"/>
</dbReference>
<evidence type="ECO:0000256" key="2">
    <source>
        <dbReference type="PROSITE-ProRule" id="PRU00708"/>
    </source>
</evidence>
<keyword evidence="1" id="KW-0677">Repeat</keyword>
<dbReference type="EMBL" id="JAUJYO010000003">
    <property type="protein sequence ID" value="KAK1321370.1"/>
    <property type="molecule type" value="Genomic_DNA"/>
</dbReference>
<protein>
    <submittedName>
        <fullName evidence="3">Pentatricopeptide repeat-containing protein</fullName>
    </submittedName>
</protein>
<comment type="caution">
    <text evidence="3">The sequence shown here is derived from an EMBL/GenBank/DDBJ whole genome shotgun (WGS) entry which is preliminary data.</text>
</comment>
<proteinExistence type="predicted"/>
<dbReference type="GO" id="GO:0003723">
    <property type="term" value="F:RNA binding"/>
    <property type="evidence" value="ECO:0007669"/>
    <property type="project" value="InterPro"/>
</dbReference>
<sequence length="335" mass="37142">MGCTDMQPIRNGEQIHCYVIKSGCQAEVAVQTALLSLYANHGNLDCAYELFQKMNDVVSWTALISGSSKVGCDEIALLWLLEMLWEGVMPNQFTLTSALASSARLTATELGRSLHSCIIKAGFEEDKFIGCALIDMYSKCGIIEDAVAHFNETPKQDVALWNSVLAGHAYHGNVLELLNTFEDMQLHKLNPDELSFLALLSGCSHGDHVDMAVQYYMLMKDEYGIIPKKEHHSCIIDALGRAGLFRDAVLIIETLGFDPGPEVLRTLINSCIVHRHIRLGLSIAAKMVVLRATDASSYVLLSKLYAVNGRWNDARNTRESMERSCLRGKKVGRMD</sequence>
<evidence type="ECO:0000313" key="3">
    <source>
        <dbReference type="EMBL" id="KAK1321370.1"/>
    </source>
</evidence>
<feature type="repeat" description="PPR" evidence="2">
    <location>
        <begin position="56"/>
        <end position="90"/>
    </location>
</feature>
<dbReference type="PANTHER" id="PTHR47926:SF364">
    <property type="entry name" value="PENTATRICOPEPTIDE REPEAT-CONTAINING PROTEIN"/>
    <property type="match status" value="1"/>
</dbReference>
<feature type="repeat" description="PPR" evidence="2">
    <location>
        <begin position="157"/>
        <end position="191"/>
    </location>
</feature>
<dbReference type="PROSITE" id="PS51375">
    <property type="entry name" value="PPR"/>
    <property type="match status" value="2"/>
</dbReference>
<dbReference type="PANTHER" id="PTHR47926">
    <property type="entry name" value="PENTATRICOPEPTIDE REPEAT-CONTAINING PROTEIN"/>
    <property type="match status" value="1"/>
</dbReference>
<dbReference type="FunFam" id="1.25.40.10:FF:000090">
    <property type="entry name" value="Pentatricopeptide repeat-containing protein, chloroplastic"/>
    <property type="match status" value="1"/>
</dbReference>
<accession>A0AAV9F6C2</accession>
<evidence type="ECO:0000256" key="1">
    <source>
        <dbReference type="ARBA" id="ARBA00022737"/>
    </source>
</evidence>
<name>A0AAV9F6C2_ACOCL</name>
<dbReference type="Proteomes" id="UP001180020">
    <property type="component" value="Unassembled WGS sequence"/>
</dbReference>
<dbReference type="InterPro" id="IPR046848">
    <property type="entry name" value="E_motif"/>
</dbReference>
<keyword evidence="4" id="KW-1185">Reference proteome</keyword>